<dbReference type="EMBL" id="CM010720">
    <property type="protein sequence ID" value="RZC67216.1"/>
    <property type="molecule type" value="Genomic_DNA"/>
</dbReference>
<name>A0A4Y7K315_PAPSO</name>
<evidence type="ECO:0000313" key="2">
    <source>
        <dbReference type="Proteomes" id="UP000316621"/>
    </source>
</evidence>
<feature type="non-terminal residue" evidence="1">
    <location>
        <position position="1"/>
    </location>
</feature>
<gene>
    <name evidence="1" type="ORF">C5167_010898</name>
</gene>
<sequence length="89" mass="9703">LLHYCCSNHGKKKTSANSYAKRTKGPLVETRRDFVHVNERVQVIDKDGKLVPNLCCNGDANGKLTLAHAAIGQGISGTNLIPLNVRTVY</sequence>
<keyword evidence="2" id="KW-1185">Reference proteome</keyword>
<dbReference type="AlphaFoldDB" id="A0A4Y7K315"/>
<reference evidence="1 2" key="1">
    <citation type="journal article" date="2018" name="Science">
        <title>The opium poppy genome and morphinan production.</title>
        <authorList>
            <person name="Guo L."/>
            <person name="Winzer T."/>
            <person name="Yang X."/>
            <person name="Li Y."/>
            <person name="Ning Z."/>
            <person name="He Z."/>
            <person name="Teodor R."/>
            <person name="Lu Y."/>
            <person name="Bowser T.A."/>
            <person name="Graham I.A."/>
            <person name="Ye K."/>
        </authorList>
    </citation>
    <scope>NUCLEOTIDE SEQUENCE [LARGE SCALE GENOMIC DNA]</scope>
    <source>
        <strain evidence="2">cv. HN1</strain>
        <tissue evidence="1">Leaves</tissue>
    </source>
</reference>
<dbReference type="STRING" id="3469.A0A4Y7K315"/>
<proteinExistence type="predicted"/>
<evidence type="ECO:0000313" key="1">
    <source>
        <dbReference type="EMBL" id="RZC67216.1"/>
    </source>
</evidence>
<dbReference type="Proteomes" id="UP000316621">
    <property type="component" value="Chromosome 6"/>
</dbReference>
<organism evidence="1 2">
    <name type="scientific">Papaver somniferum</name>
    <name type="common">Opium poppy</name>
    <dbReference type="NCBI Taxonomy" id="3469"/>
    <lineage>
        <taxon>Eukaryota</taxon>
        <taxon>Viridiplantae</taxon>
        <taxon>Streptophyta</taxon>
        <taxon>Embryophyta</taxon>
        <taxon>Tracheophyta</taxon>
        <taxon>Spermatophyta</taxon>
        <taxon>Magnoliopsida</taxon>
        <taxon>Ranunculales</taxon>
        <taxon>Papaveraceae</taxon>
        <taxon>Papaveroideae</taxon>
        <taxon>Papaver</taxon>
    </lineage>
</organism>
<accession>A0A4Y7K315</accession>
<dbReference type="Gramene" id="RZC67216">
    <property type="protein sequence ID" value="RZC67216"/>
    <property type="gene ID" value="C5167_010898"/>
</dbReference>
<protein>
    <submittedName>
        <fullName evidence="1">Uncharacterized protein</fullName>
    </submittedName>
</protein>